<dbReference type="SUPFAM" id="SSF55545">
    <property type="entry name" value="beta-N-acetylhexosaminidase-like domain"/>
    <property type="match status" value="1"/>
</dbReference>
<dbReference type="EC" id="3.2.1.52" evidence="3"/>
<comment type="similarity">
    <text evidence="2">Belongs to the glycosyl hydrolase 20 family.</text>
</comment>
<protein>
    <recommendedName>
        <fullName evidence="3">beta-N-acetylhexosaminidase</fullName>
        <ecNumber evidence="3">3.2.1.52</ecNumber>
    </recommendedName>
</protein>
<dbReference type="AlphaFoldDB" id="A0A1H4B4G1"/>
<evidence type="ECO:0000256" key="2">
    <source>
        <dbReference type="ARBA" id="ARBA00006285"/>
    </source>
</evidence>
<feature type="domain" description="Beta-hexosaminidase bacterial type N-terminal" evidence="9">
    <location>
        <begin position="24"/>
        <end position="148"/>
    </location>
</feature>
<dbReference type="PANTHER" id="PTHR22600:SF57">
    <property type="entry name" value="BETA-N-ACETYLHEXOSAMINIDASE"/>
    <property type="match status" value="1"/>
</dbReference>
<dbReference type="STRING" id="1033731.SAMN05444145_103225"/>
<keyword evidence="11" id="KW-1185">Reference proteome</keyword>
<evidence type="ECO:0000256" key="6">
    <source>
        <dbReference type="PIRSR" id="PIRSR625705-1"/>
    </source>
</evidence>
<evidence type="ECO:0000259" key="8">
    <source>
        <dbReference type="Pfam" id="PF00728"/>
    </source>
</evidence>
<comment type="catalytic activity">
    <reaction evidence="1">
        <text>Hydrolysis of terminal non-reducing N-acetyl-D-hexosamine residues in N-acetyl-beta-D-hexosaminides.</text>
        <dbReference type="EC" id="3.2.1.52"/>
    </reaction>
</comment>
<sequence length="533" mass="60333">MKKTILTTAAVLLAAVGGTAAKQIDVVPRPLFMEVSDSEEFRLSEPLALRVAVSELLPAARIFAGQLEQIVSFEPDVVCGKAKKGAVNIALDRKLAAEEYRVEVSGQRIDLTAGSPRGAFHAMQTLRQIAACCAGEEETTIPALRIEDKPFFSYRGMMLDVCRHFRTVEEVKRYLDILSLHKVNTFHWHLTDDQGWRLAIERYPRLTEIGTVRAQTVVGHARTSKEYDGKPYGKGMFYTADDVREVLRYAADRYIDVIPEIEMPGHALAALAAYPGLGCRGEGYAVSPTWGVFDDVFCAGNDRVFEFMEGVLDEVIALFPSEYIHIGGDECPKTRWKECPVCQKRIAEEGLEDEHELQSYFMKRIERFVNSRGRRIIGWEEILEGGVSPTATVMSWKSPQAGIEAAKRGNKVIMVPSKFSYFDYYQSQDTEREPFAIGGYVPVSKVYGYDPYDQLDAGERKAILGVQANLWTEYISSMPHVEYMVLPRMAAMAENGWSYDRKDYDDFVRRMQSLRRIYDLCGFNYAKHIFIQN</sequence>
<organism evidence="10 11">
    <name type="scientific">Alistipes timonensis JC136</name>
    <dbReference type="NCBI Taxonomy" id="1033731"/>
    <lineage>
        <taxon>Bacteria</taxon>
        <taxon>Pseudomonadati</taxon>
        <taxon>Bacteroidota</taxon>
        <taxon>Bacteroidia</taxon>
        <taxon>Bacteroidales</taxon>
        <taxon>Rikenellaceae</taxon>
        <taxon>Alistipes</taxon>
    </lineage>
</organism>
<dbReference type="InterPro" id="IPR025705">
    <property type="entry name" value="Beta_hexosaminidase_sua/sub"/>
</dbReference>
<dbReference type="Gene3D" id="3.30.379.10">
    <property type="entry name" value="Chitobiase/beta-hexosaminidase domain 2-like"/>
    <property type="match status" value="1"/>
</dbReference>
<evidence type="ECO:0000256" key="4">
    <source>
        <dbReference type="ARBA" id="ARBA00022801"/>
    </source>
</evidence>
<dbReference type="GO" id="GO:0004563">
    <property type="term" value="F:beta-N-acetylhexosaminidase activity"/>
    <property type="evidence" value="ECO:0007669"/>
    <property type="project" value="UniProtKB-EC"/>
</dbReference>
<feature type="active site" description="Proton donor" evidence="6">
    <location>
        <position position="330"/>
    </location>
</feature>
<dbReference type="SUPFAM" id="SSF51445">
    <property type="entry name" value="(Trans)glycosidases"/>
    <property type="match status" value="1"/>
</dbReference>
<feature type="domain" description="Glycoside hydrolase family 20 catalytic" evidence="8">
    <location>
        <begin position="152"/>
        <end position="498"/>
    </location>
</feature>
<dbReference type="GO" id="GO:0030203">
    <property type="term" value="P:glycosaminoglycan metabolic process"/>
    <property type="evidence" value="ECO:0007669"/>
    <property type="project" value="TreeGrafter"/>
</dbReference>
<proteinExistence type="inferred from homology"/>
<dbReference type="Gene3D" id="3.20.20.80">
    <property type="entry name" value="Glycosidases"/>
    <property type="match status" value="1"/>
</dbReference>
<dbReference type="Pfam" id="PF00728">
    <property type="entry name" value="Glyco_hydro_20"/>
    <property type="match status" value="1"/>
</dbReference>
<dbReference type="PANTHER" id="PTHR22600">
    <property type="entry name" value="BETA-HEXOSAMINIDASE"/>
    <property type="match status" value="1"/>
</dbReference>
<accession>A0A1H4B4G1</accession>
<dbReference type="EMBL" id="FNRI01000003">
    <property type="protein sequence ID" value="SEA42772.1"/>
    <property type="molecule type" value="Genomic_DNA"/>
</dbReference>
<dbReference type="OrthoDB" id="1090159at2"/>
<evidence type="ECO:0000256" key="3">
    <source>
        <dbReference type="ARBA" id="ARBA00012663"/>
    </source>
</evidence>
<evidence type="ECO:0000256" key="7">
    <source>
        <dbReference type="SAM" id="SignalP"/>
    </source>
</evidence>
<evidence type="ECO:0000313" key="10">
    <source>
        <dbReference type="EMBL" id="SEA42772.1"/>
    </source>
</evidence>
<dbReference type="InterPro" id="IPR015883">
    <property type="entry name" value="Glyco_hydro_20_cat"/>
</dbReference>
<dbReference type="Pfam" id="PF02838">
    <property type="entry name" value="Glyco_hydro_20b"/>
    <property type="match status" value="1"/>
</dbReference>
<dbReference type="InterPro" id="IPR017853">
    <property type="entry name" value="GH"/>
</dbReference>
<evidence type="ECO:0000256" key="1">
    <source>
        <dbReference type="ARBA" id="ARBA00001231"/>
    </source>
</evidence>
<dbReference type="InterPro" id="IPR015882">
    <property type="entry name" value="HEX_bac_N"/>
</dbReference>
<feature type="chain" id="PRO_5010347108" description="beta-N-acetylhexosaminidase" evidence="7">
    <location>
        <begin position="22"/>
        <end position="533"/>
    </location>
</feature>
<name>A0A1H4B4G1_9BACT</name>
<dbReference type="GO" id="GO:0005975">
    <property type="term" value="P:carbohydrate metabolic process"/>
    <property type="evidence" value="ECO:0007669"/>
    <property type="project" value="InterPro"/>
</dbReference>
<dbReference type="InterPro" id="IPR029018">
    <property type="entry name" value="Hex-like_dom2"/>
</dbReference>
<dbReference type="PRINTS" id="PR00738">
    <property type="entry name" value="GLHYDRLASE20"/>
</dbReference>
<dbReference type="CDD" id="cd06563">
    <property type="entry name" value="GH20_chitobiase-like"/>
    <property type="match status" value="1"/>
</dbReference>
<reference evidence="10 11" key="1">
    <citation type="submission" date="2016-10" db="EMBL/GenBank/DDBJ databases">
        <authorList>
            <person name="de Groot N.N."/>
        </authorList>
    </citation>
    <scope>NUCLEOTIDE SEQUENCE [LARGE SCALE GENOMIC DNA]</scope>
    <source>
        <strain evidence="10 11">DSM 25383</strain>
    </source>
</reference>
<gene>
    <name evidence="10" type="ORF">SAMN05444145_103225</name>
</gene>
<keyword evidence="7" id="KW-0732">Signal</keyword>
<evidence type="ECO:0000313" key="11">
    <source>
        <dbReference type="Proteomes" id="UP000183253"/>
    </source>
</evidence>
<feature type="signal peptide" evidence="7">
    <location>
        <begin position="1"/>
        <end position="21"/>
    </location>
</feature>
<keyword evidence="4" id="KW-0378">Hydrolase</keyword>
<dbReference type="RefSeq" id="WP_010261713.1">
    <property type="nucleotide sequence ID" value="NZ_CAEG01000010.1"/>
</dbReference>
<keyword evidence="5" id="KW-0326">Glycosidase</keyword>
<dbReference type="Proteomes" id="UP000183253">
    <property type="component" value="Unassembled WGS sequence"/>
</dbReference>
<evidence type="ECO:0000259" key="9">
    <source>
        <dbReference type="Pfam" id="PF02838"/>
    </source>
</evidence>
<evidence type="ECO:0000256" key="5">
    <source>
        <dbReference type="ARBA" id="ARBA00023295"/>
    </source>
</evidence>
<dbReference type="GO" id="GO:0016020">
    <property type="term" value="C:membrane"/>
    <property type="evidence" value="ECO:0007669"/>
    <property type="project" value="TreeGrafter"/>
</dbReference>